<dbReference type="RefSeq" id="WP_417923851.1">
    <property type="nucleotide sequence ID" value="NZ_JBHSFS010000017.1"/>
</dbReference>
<organism evidence="1 2">
    <name type="scientific">Streptomyces ehimensis</name>
    <dbReference type="NCBI Taxonomy" id="68195"/>
    <lineage>
        <taxon>Bacteria</taxon>
        <taxon>Bacillati</taxon>
        <taxon>Actinomycetota</taxon>
        <taxon>Actinomycetes</taxon>
        <taxon>Kitasatosporales</taxon>
        <taxon>Streptomycetaceae</taxon>
        <taxon>Streptomyces</taxon>
    </lineage>
</organism>
<protein>
    <submittedName>
        <fullName evidence="1">Contact-dependent growth inhibition system immunity protein</fullName>
    </submittedName>
</protein>
<dbReference type="CDD" id="cd20691">
    <property type="entry name" value="CdiI_EC536-like"/>
    <property type="match status" value="1"/>
</dbReference>
<sequence>MASLADLGCGPLAALTRGQGLFEMLMGDNGQVTGPERESRSLEEIEGARWPASPADVTRLVAEVHALRRRPISVLSPEDLRLLIGQNVGLPHLLPRAVELLHADPLVEGDLYEGDLLSTVLTRDRAAWAGVPQAARALRLLLSTTHDIPPGLQGEVDGFLALSTDQ</sequence>
<dbReference type="Pfam" id="PF18616">
    <property type="entry name" value="CdiI_3"/>
    <property type="match status" value="1"/>
</dbReference>
<dbReference type="InterPro" id="IPR040547">
    <property type="entry name" value="CdiI"/>
</dbReference>
<name>A0ABV9BSV5_9ACTN</name>
<dbReference type="Proteomes" id="UP001595990">
    <property type="component" value="Unassembled WGS sequence"/>
</dbReference>
<comment type="caution">
    <text evidence="1">The sequence shown here is derived from an EMBL/GenBank/DDBJ whole genome shotgun (WGS) entry which is preliminary data.</text>
</comment>
<evidence type="ECO:0000313" key="1">
    <source>
        <dbReference type="EMBL" id="MFC4517051.1"/>
    </source>
</evidence>
<keyword evidence="2" id="KW-1185">Reference proteome</keyword>
<evidence type="ECO:0000313" key="2">
    <source>
        <dbReference type="Proteomes" id="UP001595990"/>
    </source>
</evidence>
<reference evidence="2" key="1">
    <citation type="journal article" date="2019" name="Int. J. Syst. Evol. Microbiol.">
        <title>The Global Catalogue of Microorganisms (GCM) 10K type strain sequencing project: providing services to taxonomists for standard genome sequencing and annotation.</title>
        <authorList>
            <consortium name="The Broad Institute Genomics Platform"/>
            <consortium name="The Broad Institute Genome Sequencing Center for Infectious Disease"/>
            <person name="Wu L."/>
            <person name="Ma J."/>
        </authorList>
    </citation>
    <scope>NUCLEOTIDE SEQUENCE [LARGE SCALE GENOMIC DNA]</scope>
    <source>
        <strain evidence="2">CECT 8064</strain>
    </source>
</reference>
<proteinExistence type="predicted"/>
<dbReference type="EMBL" id="JBHSFS010000017">
    <property type="protein sequence ID" value="MFC4517051.1"/>
    <property type="molecule type" value="Genomic_DNA"/>
</dbReference>
<accession>A0ABV9BSV5</accession>
<gene>
    <name evidence="1" type="ORF">ACFPEN_29520</name>
</gene>